<dbReference type="PANTHER" id="PTHR30193:SF37">
    <property type="entry name" value="INNER MEMBRANE ABC TRANSPORTER PERMEASE PROTEIN YCJO"/>
    <property type="match status" value="1"/>
</dbReference>
<feature type="transmembrane region" description="Helical" evidence="7">
    <location>
        <begin position="139"/>
        <end position="159"/>
    </location>
</feature>
<dbReference type="OrthoDB" id="9787541at2"/>
<dbReference type="InterPro" id="IPR035906">
    <property type="entry name" value="MetI-like_sf"/>
</dbReference>
<dbReference type="SUPFAM" id="SSF161098">
    <property type="entry name" value="MetI-like"/>
    <property type="match status" value="1"/>
</dbReference>
<feature type="compositionally biased region" description="Polar residues" evidence="8">
    <location>
        <begin position="1"/>
        <end position="12"/>
    </location>
</feature>
<name>A0A3R9P6L4_9BACI</name>
<comment type="subcellular location">
    <subcellularLocation>
        <location evidence="1 7">Cell membrane</location>
        <topology evidence="1 7">Multi-pass membrane protein</topology>
    </subcellularLocation>
</comment>
<dbReference type="Pfam" id="PF00528">
    <property type="entry name" value="BPD_transp_1"/>
    <property type="match status" value="1"/>
</dbReference>
<sequence length="323" mass="36437">MQNKYTESSSSEPAYKPITKKTAPPPKRKRLLKTNAFREAVTGYLFLLPALILLGVFLLYPMASAFYYSFTDFYILTPNEKSFIGFENFQFIFQDAQFKQALWNTVYFAILVVPIQLAVALGLALLINQKMKFRVFFKTAFFSPVVMSLVVVSILWTFLYNPNEGLINELLGIVGIPAQPFLTSSDQAMNSIIVMSVWQGAGFQMMIFLAGLQNIPSHLYEAAEIDGANRLHKFFHVTLPGLRNIALFIFITITIAAFKLLVQPMIMTQGGPLGSTKSLVYHIYETGFNYRDVGYASAMAVIFTIIVLIITIVQRILIREERG</sequence>
<keyword evidence="2 7" id="KW-0813">Transport</keyword>
<comment type="caution">
    <text evidence="10">The sequence shown here is derived from an EMBL/GenBank/DDBJ whole genome shotgun (WGS) entry which is preliminary data.</text>
</comment>
<keyword evidence="6 7" id="KW-0472">Membrane</keyword>
<comment type="similarity">
    <text evidence="7">Belongs to the binding-protein-dependent transport system permease family.</text>
</comment>
<protein>
    <submittedName>
        <fullName evidence="10">Sugar ABC transporter permease</fullName>
    </submittedName>
</protein>
<dbReference type="InterPro" id="IPR000515">
    <property type="entry name" value="MetI-like"/>
</dbReference>
<dbReference type="RefSeq" id="WP_125555173.1">
    <property type="nucleotide sequence ID" value="NZ_RBVX01000005.1"/>
</dbReference>
<evidence type="ECO:0000259" key="9">
    <source>
        <dbReference type="PROSITE" id="PS50928"/>
    </source>
</evidence>
<keyword evidence="4 7" id="KW-0812">Transmembrane</keyword>
<dbReference type="EMBL" id="RBVX01000005">
    <property type="protein sequence ID" value="RSL33902.1"/>
    <property type="molecule type" value="Genomic_DNA"/>
</dbReference>
<reference evidence="10 11" key="1">
    <citation type="submission" date="2018-10" db="EMBL/GenBank/DDBJ databases">
        <title>Draft genome sequence of Bacillus salarius IM0101, isolated from a hypersaline soil in Inner Mongolia, China.</title>
        <authorList>
            <person name="Yamprayoonswat W."/>
            <person name="Boonvisut S."/>
            <person name="Jumpathong W."/>
            <person name="Sittihan S."/>
            <person name="Ruangsuj P."/>
            <person name="Wanthongcharoen S."/>
            <person name="Thongpramul N."/>
            <person name="Pimmason S."/>
            <person name="Yu B."/>
            <person name="Yasawong M."/>
        </authorList>
    </citation>
    <scope>NUCLEOTIDE SEQUENCE [LARGE SCALE GENOMIC DNA]</scope>
    <source>
        <strain evidence="10 11">IM0101</strain>
    </source>
</reference>
<dbReference type="AlphaFoldDB" id="A0A3R9P6L4"/>
<accession>A0A3R9P6L4</accession>
<evidence type="ECO:0000313" key="11">
    <source>
        <dbReference type="Proteomes" id="UP000275076"/>
    </source>
</evidence>
<feature type="region of interest" description="Disordered" evidence="8">
    <location>
        <begin position="1"/>
        <end position="26"/>
    </location>
</feature>
<keyword evidence="5 7" id="KW-1133">Transmembrane helix</keyword>
<dbReference type="CDD" id="cd06261">
    <property type="entry name" value="TM_PBP2"/>
    <property type="match status" value="1"/>
</dbReference>
<dbReference type="Proteomes" id="UP000275076">
    <property type="component" value="Unassembled WGS sequence"/>
</dbReference>
<feature type="transmembrane region" description="Helical" evidence="7">
    <location>
        <begin position="36"/>
        <end position="60"/>
    </location>
</feature>
<evidence type="ECO:0000256" key="3">
    <source>
        <dbReference type="ARBA" id="ARBA00022475"/>
    </source>
</evidence>
<dbReference type="SUPFAM" id="SSF160964">
    <property type="entry name" value="MalF N-terminal region-like"/>
    <property type="match status" value="1"/>
</dbReference>
<feature type="transmembrane region" description="Helical" evidence="7">
    <location>
        <begin position="192"/>
        <end position="212"/>
    </location>
</feature>
<dbReference type="Gene3D" id="1.10.3720.10">
    <property type="entry name" value="MetI-like"/>
    <property type="match status" value="1"/>
</dbReference>
<organism evidence="10 11">
    <name type="scientific">Salibacterium salarium</name>
    <dbReference type="NCBI Taxonomy" id="284579"/>
    <lineage>
        <taxon>Bacteria</taxon>
        <taxon>Bacillati</taxon>
        <taxon>Bacillota</taxon>
        <taxon>Bacilli</taxon>
        <taxon>Bacillales</taxon>
        <taxon>Bacillaceae</taxon>
    </lineage>
</organism>
<evidence type="ECO:0000256" key="5">
    <source>
        <dbReference type="ARBA" id="ARBA00022989"/>
    </source>
</evidence>
<evidence type="ECO:0000256" key="8">
    <source>
        <dbReference type="SAM" id="MobiDB-lite"/>
    </source>
</evidence>
<evidence type="ECO:0000313" key="10">
    <source>
        <dbReference type="EMBL" id="RSL33902.1"/>
    </source>
</evidence>
<feature type="transmembrane region" description="Helical" evidence="7">
    <location>
        <begin position="295"/>
        <end position="318"/>
    </location>
</feature>
<dbReference type="InterPro" id="IPR051393">
    <property type="entry name" value="ABC_transporter_permease"/>
</dbReference>
<dbReference type="GO" id="GO:0055085">
    <property type="term" value="P:transmembrane transport"/>
    <property type="evidence" value="ECO:0007669"/>
    <property type="project" value="InterPro"/>
</dbReference>
<evidence type="ECO:0000256" key="6">
    <source>
        <dbReference type="ARBA" id="ARBA00023136"/>
    </source>
</evidence>
<gene>
    <name evidence="10" type="ORF">D7Z54_07205</name>
</gene>
<proteinExistence type="inferred from homology"/>
<evidence type="ECO:0000256" key="4">
    <source>
        <dbReference type="ARBA" id="ARBA00022692"/>
    </source>
</evidence>
<keyword evidence="3" id="KW-1003">Cell membrane</keyword>
<feature type="compositionally biased region" description="Low complexity" evidence="8">
    <location>
        <begin position="13"/>
        <end position="22"/>
    </location>
</feature>
<feature type="transmembrane region" description="Helical" evidence="7">
    <location>
        <begin position="245"/>
        <end position="266"/>
    </location>
</feature>
<dbReference type="GO" id="GO:0005886">
    <property type="term" value="C:plasma membrane"/>
    <property type="evidence" value="ECO:0007669"/>
    <property type="project" value="UniProtKB-SubCell"/>
</dbReference>
<feature type="transmembrane region" description="Helical" evidence="7">
    <location>
        <begin position="106"/>
        <end position="127"/>
    </location>
</feature>
<dbReference type="PROSITE" id="PS50928">
    <property type="entry name" value="ABC_TM1"/>
    <property type="match status" value="1"/>
</dbReference>
<feature type="domain" description="ABC transmembrane type-1" evidence="9">
    <location>
        <begin position="102"/>
        <end position="314"/>
    </location>
</feature>
<dbReference type="PANTHER" id="PTHR30193">
    <property type="entry name" value="ABC TRANSPORTER PERMEASE PROTEIN"/>
    <property type="match status" value="1"/>
</dbReference>
<keyword evidence="11" id="KW-1185">Reference proteome</keyword>
<evidence type="ECO:0000256" key="2">
    <source>
        <dbReference type="ARBA" id="ARBA00022448"/>
    </source>
</evidence>
<evidence type="ECO:0000256" key="1">
    <source>
        <dbReference type="ARBA" id="ARBA00004651"/>
    </source>
</evidence>
<evidence type="ECO:0000256" key="7">
    <source>
        <dbReference type="RuleBase" id="RU363032"/>
    </source>
</evidence>